<evidence type="ECO:0000313" key="1">
    <source>
        <dbReference type="EMBL" id="POR05675.1"/>
    </source>
</evidence>
<dbReference type="AlphaFoldDB" id="A0A2S4K1N6"/>
<evidence type="ECO:0000313" key="2">
    <source>
        <dbReference type="Proteomes" id="UP000237350"/>
    </source>
</evidence>
<gene>
    <name evidence="1" type="ORF">AU468_00435</name>
</gene>
<dbReference type="Proteomes" id="UP000237350">
    <property type="component" value="Unassembled WGS sequence"/>
</dbReference>
<sequence length="578" mass="64587">MIREVPVKPVIVPPVPGRIVPSRFVLVASLALLWGGMVHQAISASPLLEEGIARDLVAEARIRLEQDDAETAGFLLRRAYGIAPHQGDSLFLLAGILPRDRSHAVVRERLLRRAGNLSLDETDPALVVGDLAHLLIETGRPARARELLEEFHRQDRNGGALEAALALARAADSGIPRLPGSEDQGVEHSGLEEMTRLDYLFLQALLETEPFGASSALIQRFRSRYPRDRALAALDFRRSHRVGLGPLEWFEAALAEPPGSSREASLLAGAIASFLPRVPWDLQGEAGHLRYDLARWYYHLGGKDPLFAVPFLALPGGGRAENHTLSGQTIALVEEALQQGDKRLWEALSRTIRENTPEERFWDEGPFPLGEVFDTAWQNLSRERSARLILQDKPRLTVEEYHFEEGRLVAWKRDRKGDGLFEEVLLFPGGHQGRAILFSRAGSRDQEVLAVHYSRYPLVSRVVRYDLVQGEEGQGALWRESPPAEEIRSRSSFLWIPAGPVPYDIELRLEEKEGFVRALPARREEEPLSLWNGLVGRVRFSLGSDRFLRQLASDDARSLTAAQAREATAELRELGVIR</sequence>
<proteinExistence type="predicted"/>
<protein>
    <recommendedName>
        <fullName evidence="3">Tetratricopeptide repeat protein</fullName>
    </recommendedName>
</protein>
<organism evidence="1 2">
    <name type="scientific">Alkalispirochaeta sphaeroplastigenens</name>
    <dbReference type="NCBI Taxonomy" id="1187066"/>
    <lineage>
        <taxon>Bacteria</taxon>
        <taxon>Pseudomonadati</taxon>
        <taxon>Spirochaetota</taxon>
        <taxon>Spirochaetia</taxon>
        <taxon>Spirochaetales</taxon>
        <taxon>Spirochaetaceae</taxon>
        <taxon>Alkalispirochaeta</taxon>
    </lineage>
</organism>
<evidence type="ECO:0008006" key="3">
    <source>
        <dbReference type="Google" id="ProtNLM"/>
    </source>
</evidence>
<accession>A0A2S4K1N6</accession>
<reference evidence="2" key="1">
    <citation type="submission" date="2015-12" db="EMBL/GenBank/DDBJ databases">
        <authorList>
            <person name="Lodha T.D."/>
            <person name="Chintalapati S."/>
            <person name="Chintalapati V.R."/>
            <person name="Sravanthi T."/>
        </authorList>
    </citation>
    <scope>NUCLEOTIDE SEQUENCE [LARGE SCALE GENOMIC DNA]</scope>
    <source>
        <strain evidence="2">JC133</strain>
    </source>
</reference>
<dbReference type="EMBL" id="LPWH01000001">
    <property type="protein sequence ID" value="POR05675.1"/>
    <property type="molecule type" value="Genomic_DNA"/>
</dbReference>
<name>A0A2S4K1N6_9SPIO</name>
<keyword evidence="2" id="KW-1185">Reference proteome</keyword>
<comment type="caution">
    <text evidence="1">The sequence shown here is derived from an EMBL/GenBank/DDBJ whole genome shotgun (WGS) entry which is preliminary data.</text>
</comment>